<accession>A0AB34KQ54</accession>
<evidence type="ECO:0000313" key="10">
    <source>
        <dbReference type="Proteomes" id="UP000803884"/>
    </source>
</evidence>
<feature type="transmembrane region" description="Helical" evidence="7">
    <location>
        <begin position="167"/>
        <end position="187"/>
    </location>
</feature>
<feature type="transmembrane region" description="Helical" evidence="7">
    <location>
        <begin position="43"/>
        <end position="65"/>
    </location>
</feature>
<feature type="transmembrane region" description="Helical" evidence="7">
    <location>
        <begin position="6"/>
        <end position="31"/>
    </location>
</feature>
<feature type="transmembrane region" description="Helical" evidence="7">
    <location>
        <begin position="199"/>
        <end position="223"/>
    </location>
</feature>
<gene>
    <name evidence="9" type="ORF">WHR41_04174</name>
</gene>
<comment type="subcellular location">
    <subcellularLocation>
        <location evidence="1">Membrane</location>
        <topology evidence="1">Multi-pass membrane protein</topology>
    </subcellularLocation>
</comment>
<evidence type="ECO:0000256" key="5">
    <source>
        <dbReference type="ARBA" id="ARBA00038359"/>
    </source>
</evidence>
<dbReference type="GeneID" id="96005618"/>
<evidence type="ECO:0000256" key="3">
    <source>
        <dbReference type="ARBA" id="ARBA00022989"/>
    </source>
</evidence>
<sequence length="347" mass="39222">MAQDDVSYKVVAGTVVGLFLAFGAVILRYIARRYQGMKTYWEDWFIYMGLICKLGIDIGGILLLQNGLGKHINTLDAATLVTFARVQYSGSFLYPACITFVKLSILMQYRRLFSHHSRSFHWQINVLITLVVLWGAGIILTAFFLCIPMEKNWHPQVEGTCIPIIPFYYGLQIPNIVTDLLIIVVPIREVMKLQLNKRLKTGAMTMFALGIITLVFDIIRLVALLEVSAGNKALDFTYNIVDVAVWTTIEPTVAILAACIPSVRTLYRRNRHSQQPTNISTTLGNASSVRELKSTTQDSDMESAEPPSPNPQHASEEAHRHWPPVSMLLDSERPFQRFEEFDGRQRS</sequence>
<proteinExistence type="inferred from homology"/>
<keyword evidence="10" id="KW-1185">Reference proteome</keyword>
<evidence type="ECO:0000256" key="7">
    <source>
        <dbReference type="SAM" id="Phobius"/>
    </source>
</evidence>
<dbReference type="PANTHER" id="PTHR33048:SF47">
    <property type="entry name" value="INTEGRAL MEMBRANE PROTEIN-RELATED"/>
    <property type="match status" value="1"/>
</dbReference>
<evidence type="ECO:0000256" key="1">
    <source>
        <dbReference type="ARBA" id="ARBA00004141"/>
    </source>
</evidence>
<keyword evidence="2 7" id="KW-0812">Transmembrane</keyword>
<evidence type="ECO:0000259" key="8">
    <source>
        <dbReference type="Pfam" id="PF20684"/>
    </source>
</evidence>
<dbReference type="Proteomes" id="UP000803884">
    <property type="component" value="Unassembled WGS sequence"/>
</dbReference>
<feature type="transmembrane region" description="Helical" evidence="7">
    <location>
        <begin position="85"/>
        <end position="105"/>
    </location>
</feature>
<dbReference type="RefSeq" id="XP_069230025.1">
    <property type="nucleotide sequence ID" value="XM_069372780.1"/>
</dbReference>
<evidence type="ECO:0000256" key="6">
    <source>
        <dbReference type="SAM" id="MobiDB-lite"/>
    </source>
</evidence>
<keyword evidence="3 7" id="KW-1133">Transmembrane helix</keyword>
<dbReference type="EMBL" id="JAAQHG020000012">
    <property type="protein sequence ID" value="KAL1586920.1"/>
    <property type="molecule type" value="Genomic_DNA"/>
</dbReference>
<reference evidence="9 10" key="1">
    <citation type="journal article" date="2020" name="Microbiol. Resour. Announc.">
        <title>Draft Genome Sequence of a Cladosporium Species Isolated from the Mesophotic Ascidian Didemnum maculosum.</title>
        <authorList>
            <person name="Gioti A."/>
            <person name="Siaperas R."/>
            <person name="Nikolaivits E."/>
            <person name="Le Goff G."/>
            <person name="Ouazzani J."/>
            <person name="Kotoulas G."/>
            <person name="Topakas E."/>
        </authorList>
    </citation>
    <scope>NUCLEOTIDE SEQUENCE [LARGE SCALE GENOMIC DNA]</scope>
    <source>
        <strain evidence="9 10">TM138-S3</strain>
    </source>
</reference>
<organism evidence="9 10">
    <name type="scientific">Cladosporium halotolerans</name>
    <dbReference type="NCBI Taxonomy" id="1052096"/>
    <lineage>
        <taxon>Eukaryota</taxon>
        <taxon>Fungi</taxon>
        <taxon>Dikarya</taxon>
        <taxon>Ascomycota</taxon>
        <taxon>Pezizomycotina</taxon>
        <taxon>Dothideomycetes</taxon>
        <taxon>Dothideomycetidae</taxon>
        <taxon>Cladosporiales</taxon>
        <taxon>Cladosporiaceae</taxon>
        <taxon>Cladosporium</taxon>
    </lineage>
</organism>
<feature type="domain" description="Rhodopsin" evidence="8">
    <location>
        <begin position="27"/>
        <end position="269"/>
    </location>
</feature>
<feature type="transmembrane region" description="Helical" evidence="7">
    <location>
        <begin position="243"/>
        <end position="263"/>
    </location>
</feature>
<keyword evidence="4 7" id="KW-0472">Membrane</keyword>
<comment type="similarity">
    <text evidence="5">Belongs to the SAT4 family.</text>
</comment>
<feature type="compositionally biased region" description="Polar residues" evidence="6">
    <location>
        <begin position="274"/>
        <end position="298"/>
    </location>
</feature>
<dbReference type="InterPro" id="IPR049326">
    <property type="entry name" value="Rhodopsin_dom_fungi"/>
</dbReference>
<protein>
    <recommendedName>
        <fullName evidence="8">Rhodopsin domain-containing protein</fullName>
    </recommendedName>
</protein>
<dbReference type="Pfam" id="PF20684">
    <property type="entry name" value="Fung_rhodopsin"/>
    <property type="match status" value="1"/>
</dbReference>
<comment type="caution">
    <text evidence="9">The sequence shown here is derived from an EMBL/GenBank/DDBJ whole genome shotgun (WGS) entry which is preliminary data.</text>
</comment>
<feature type="region of interest" description="Disordered" evidence="6">
    <location>
        <begin position="274"/>
        <end position="326"/>
    </location>
</feature>
<dbReference type="InterPro" id="IPR052337">
    <property type="entry name" value="SAT4-like"/>
</dbReference>
<dbReference type="AlphaFoldDB" id="A0AB34KQ54"/>
<evidence type="ECO:0000313" key="9">
    <source>
        <dbReference type="EMBL" id="KAL1586920.1"/>
    </source>
</evidence>
<dbReference type="GO" id="GO:0016020">
    <property type="term" value="C:membrane"/>
    <property type="evidence" value="ECO:0007669"/>
    <property type="project" value="UniProtKB-SubCell"/>
</dbReference>
<evidence type="ECO:0000256" key="4">
    <source>
        <dbReference type="ARBA" id="ARBA00023136"/>
    </source>
</evidence>
<name>A0AB34KQ54_9PEZI</name>
<feature type="transmembrane region" description="Helical" evidence="7">
    <location>
        <begin position="126"/>
        <end position="147"/>
    </location>
</feature>
<dbReference type="PANTHER" id="PTHR33048">
    <property type="entry name" value="PTH11-LIKE INTEGRAL MEMBRANE PROTEIN (AFU_ORTHOLOGUE AFUA_5G11245)"/>
    <property type="match status" value="1"/>
</dbReference>
<evidence type="ECO:0000256" key="2">
    <source>
        <dbReference type="ARBA" id="ARBA00022692"/>
    </source>
</evidence>